<protein>
    <submittedName>
        <fullName evidence="1">Uncharacterized protein</fullName>
    </submittedName>
</protein>
<dbReference type="AlphaFoldDB" id="A0A843AHZ5"/>
<dbReference type="EMBL" id="JADIIL010000025">
    <property type="protein sequence ID" value="MBF4475212.1"/>
    <property type="molecule type" value="Genomic_DNA"/>
</dbReference>
<reference evidence="1" key="1">
    <citation type="submission" date="2020-10" db="EMBL/GenBank/DDBJ databases">
        <title>Dehalococcoides mccartyi of a TCE/Cr reducing biochatode.</title>
        <authorList>
            <person name="Matturro B."/>
        </authorList>
    </citation>
    <scope>NUCLEOTIDE SEQUENCE</scope>
    <source>
        <strain evidence="1">Bin2</strain>
    </source>
</reference>
<evidence type="ECO:0000313" key="2">
    <source>
        <dbReference type="Proteomes" id="UP000606900"/>
    </source>
</evidence>
<evidence type="ECO:0000313" key="1">
    <source>
        <dbReference type="EMBL" id="MBF4475212.1"/>
    </source>
</evidence>
<comment type="caution">
    <text evidence="1">The sequence shown here is derived from an EMBL/GenBank/DDBJ whole genome shotgun (WGS) entry which is preliminary data.</text>
</comment>
<accession>A0A843AHZ5</accession>
<dbReference type="Proteomes" id="UP000606900">
    <property type="component" value="Unassembled WGS sequence"/>
</dbReference>
<organism evidence="1 2">
    <name type="scientific">Methanobacterium formicicum</name>
    <dbReference type="NCBI Taxonomy" id="2162"/>
    <lineage>
        <taxon>Archaea</taxon>
        <taxon>Methanobacteriati</taxon>
        <taxon>Methanobacteriota</taxon>
        <taxon>Methanomada group</taxon>
        <taxon>Methanobacteria</taxon>
        <taxon>Methanobacteriales</taxon>
        <taxon>Methanobacteriaceae</taxon>
        <taxon>Methanobacterium</taxon>
    </lineage>
</organism>
<name>A0A843AHZ5_METFO</name>
<gene>
    <name evidence="1" type="ORF">ISP06_07060</name>
</gene>
<dbReference type="RefSeq" id="WP_276699198.1">
    <property type="nucleotide sequence ID" value="NZ_JADIIL010000025.1"/>
</dbReference>
<sequence length="168" mass="18547">MGIIFLTVLTSGCIRFSTTETKTFSNGNMSFSYPDNFMDITEPENNNSSSSWQGIVKLGNNNLMNMQLIQVDKNTGESSPAIARDNGVLKVKNMSTGEVLSITTETNSNGILVEKSTYKQEQPVFGILIYNDMFFKIDGVLYAISVYGPDSNEPQITKTANIVFQSIK</sequence>
<proteinExistence type="predicted"/>